<dbReference type="EMBL" id="FJOG01000042">
    <property type="protein sequence ID" value="CZR67190.1"/>
    <property type="molecule type" value="Genomic_DNA"/>
</dbReference>
<evidence type="ECO:0000256" key="1">
    <source>
        <dbReference type="ARBA" id="ARBA00004434"/>
    </source>
</evidence>
<gene>
    <name evidence="17" type="ORF">PAC_17089</name>
</gene>
<dbReference type="AlphaFoldDB" id="A0A1L7XQ83"/>
<comment type="subcellular location">
    <subcellularLocation>
        <location evidence="1">Mitochondrion inner membrane</location>
        <topology evidence="1">Single-pass membrane protein</topology>
    </subcellularLocation>
</comment>
<evidence type="ECO:0000256" key="10">
    <source>
        <dbReference type="ARBA" id="ARBA00023136"/>
    </source>
</evidence>
<feature type="transmembrane region" description="Helical" evidence="14">
    <location>
        <begin position="48"/>
        <end position="67"/>
    </location>
</feature>
<dbReference type="SUPFAM" id="SSF52540">
    <property type="entry name" value="P-loop containing nucleoside triphosphate hydrolases"/>
    <property type="match status" value="1"/>
</dbReference>
<sequence length="508" mass="58160">MAESSTNGSLPMQLISDAQASILDFVLFPGFTRISAAFEEHLTVDLNFYVPLLCIFGLLVFICRHIYECLLGLLETYFTSTVHLRYRDEAYDMFIMWTASQSFTQHARSSLATTELSSTSARPGRSNDGDTKQKTIYYTPWNGRFFIWYNGYLLVFRREYRAGEFNSREEVSVSCFSRSPRILKELLNECCMEYSKFVHDKTSLYEHRDGTWVRSIVSDVRSISTVILNESKKRELLKDIEDFLDEKTRRWYSNRGVPYRRGYLLYGPPGTGKSSLSLSIAGHFGLNIYILSLSTVTEDRLRDLFAKLPSRCIILLEDIDAVSPKRPGDTETKDSHQIVAGSPSQRNKSVSVMVSLSALLNVIDGVGSREGRVLIMTTNHITRLDDALIRPGRVDRKFELGLTDKKMTAGLFCIVFMPMEDDVPPPEKARSDVLVRLVEDRKVDEAARSQGEEVKRVERLAEEFAGRVPELKFSPAELLSFLLEYRQSPEEAIDNVEKWMTRIREERE</sequence>
<evidence type="ECO:0000256" key="2">
    <source>
        <dbReference type="ARBA" id="ARBA00007448"/>
    </source>
</evidence>
<evidence type="ECO:0000256" key="3">
    <source>
        <dbReference type="ARBA" id="ARBA00022692"/>
    </source>
</evidence>
<feature type="domain" description="BCS1 N-terminal" evidence="16">
    <location>
        <begin position="54"/>
        <end position="226"/>
    </location>
</feature>
<reference evidence="17 18" key="1">
    <citation type="submission" date="2016-03" db="EMBL/GenBank/DDBJ databases">
        <authorList>
            <person name="Ploux O."/>
        </authorList>
    </citation>
    <scope>NUCLEOTIDE SEQUENCE [LARGE SCALE GENOMIC DNA]</scope>
    <source>
        <strain evidence="17 18">UAMH 11012</strain>
    </source>
</reference>
<keyword evidence="6" id="KW-0378">Hydrolase</keyword>
<evidence type="ECO:0000256" key="5">
    <source>
        <dbReference type="ARBA" id="ARBA00022792"/>
    </source>
</evidence>
<dbReference type="GO" id="GO:0016887">
    <property type="term" value="F:ATP hydrolysis activity"/>
    <property type="evidence" value="ECO:0007669"/>
    <property type="project" value="InterPro"/>
</dbReference>
<feature type="domain" description="AAA+ ATPase" evidence="15">
    <location>
        <begin position="259"/>
        <end position="404"/>
    </location>
</feature>
<keyword evidence="7 12" id="KW-0067">ATP-binding</keyword>
<evidence type="ECO:0000256" key="6">
    <source>
        <dbReference type="ARBA" id="ARBA00022801"/>
    </source>
</evidence>
<accession>A0A1L7XQ83</accession>
<dbReference type="InterPro" id="IPR027417">
    <property type="entry name" value="P-loop_NTPase"/>
</dbReference>
<evidence type="ECO:0000256" key="12">
    <source>
        <dbReference type="RuleBase" id="RU003651"/>
    </source>
</evidence>
<dbReference type="InterPro" id="IPR057495">
    <property type="entry name" value="AAA_lid_BCS1"/>
</dbReference>
<dbReference type="InterPro" id="IPR003960">
    <property type="entry name" value="ATPase_AAA_CS"/>
</dbReference>
<keyword evidence="5" id="KW-0999">Mitochondrion inner membrane</keyword>
<proteinExistence type="inferred from homology"/>
<dbReference type="Pfam" id="PF00004">
    <property type="entry name" value="AAA"/>
    <property type="match status" value="1"/>
</dbReference>
<organism evidence="17 18">
    <name type="scientific">Phialocephala subalpina</name>
    <dbReference type="NCBI Taxonomy" id="576137"/>
    <lineage>
        <taxon>Eukaryota</taxon>
        <taxon>Fungi</taxon>
        <taxon>Dikarya</taxon>
        <taxon>Ascomycota</taxon>
        <taxon>Pezizomycotina</taxon>
        <taxon>Leotiomycetes</taxon>
        <taxon>Helotiales</taxon>
        <taxon>Mollisiaceae</taxon>
        <taxon>Phialocephala</taxon>
        <taxon>Phialocephala fortinii species complex</taxon>
    </lineage>
</organism>
<feature type="region of interest" description="Disordered" evidence="13">
    <location>
        <begin position="325"/>
        <end position="344"/>
    </location>
</feature>
<dbReference type="GO" id="GO:0005743">
    <property type="term" value="C:mitochondrial inner membrane"/>
    <property type="evidence" value="ECO:0007669"/>
    <property type="project" value="UniProtKB-SubCell"/>
</dbReference>
<dbReference type="Pfam" id="PF25426">
    <property type="entry name" value="AAA_lid_BCS1"/>
    <property type="match status" value="1"/>
</dbReference>
<dbReference type="InterPro" id="IPR003593">
    <property type="entry name" value="AAA+_ATPase"/>
</dbReference>
<feature type="compositionally biased region" description="Basic and acidic residues" evidence="13">
    <location>
        <begin position="326"/>
        <end position="336"/>
    </location>
</feature>
<dbReference type="SMART" id="SM01024">
    <property type="entry name" value="BCS1_N"/>
    <property type="match status" value="1"/>
</dbReference>
<keyword evidence="4 12" id="KW-0547">Nucleotide-binding</keyword>
<keyword evidence="10 14" id="KW-0472">Membrane</keyword>
<dbReference type="PROSITE" id="PS00674">
    <property type="entry name" value="AAA"/>
    <property type="match status" value="1"/>
</dbReference>
<protein>
    <submittedName>
        <fullName evidence="17">Related to BCS1 protein</fullName>
    </submittedName>
</protein>
<dbReference type="InterPro" id="IPR050747">
    <property type="entry name" value="Mitochondrial_chaperone_BCS1"/>
</dbReference>
<evidence type="ECO:0000256" key="7">
    <source>
        <dbReference type="ARBA" id="ARBA00022840"/>
    </source>
</evidence>
<evidence type="ECO:0000256" key="13">
    <source>
        <dbReference type="SAM" id="MobiDB-lite"/>
    </source>
</evidence>
<dbReference type="Proteomes" id="UP000184330">
    <property type="component" value="Unassembled WGS sequence"/>
</dbReference>
<comment type="catalytic activity">
    <reaction evidence="11">
        <text>ATP + H2O = ADP + phosphate + H(+)</text>
        <dbReference type="Rhea" id="RHEA:13065"/>
        <dbReference type="ChEBI" id="CHEBI:15377"/>
        <dbReference type="ChEBI" id="CHEBI:15378"/>
        <dbReference type="ChEBI" id="CHEBI:30616"/>
        <dbReference type="ChEBI" id="CHEBI:43474"/>
        <dbReference type="ChEBI" id="CHEBI:456216"/>
    </reaction>
    <physiologicalReaction direction="left-to-right" evidence="11">
        <dbReference type="Rhea" id="RHEA:13066"/>
    </physiologicalReaction>
</comment>
<keyword evidence="18" id="KW-1185">Reference proteome</keyword>
<name>A0A1L7XQ83_9HELO</name>
<keyword evidence="3 14" id="KW-0812">Transmembrane</keyword>
<evidence type="ECO:0000256" key="11">
    <source>
        <dbReference type="ARBA" id="ARBA00048778"/>
    </source>
</evidence>
<dbReference type="Pfam" id="PF08740">
    <property type="entry name" value="BCS1_N"/>
    <property type="match status" value="1"/>
</dbReference>
<dbReference type="GO" id="GO:0005524">
    <property type="term" value="F:ATP binding"/>
    <property type="evidence" value="ECO:0007669"/>
    <property type="project" value="UniProtKB-KW"/>
</dbReference>
<keyword evidence="8 14" id="KW-1133">Transmembrane helix</keyword>
<dbReference type="InterPro" id="IPR014851">
    <property type="entry name" value="BCS1_N"/>
</dbReference>
<dbReference type="InterPro" id="IPR003959">
    <property type="entry name" value="ATPase_AAA_core"/>
</dbReference>
<keyword evidence="9" id="KW-0496">Mitochondrion</keyword>
<evidence type="ECO:0000256" key="4">
    <source>
        <dbReference type="ARBA" id="ARBA00022741"/>
    </source>
</evidence>
<evidence type="ECO:0000259" key="16">
    <source>
        <dbReference type="SMART" id="SM01024"/>
    </source>
</evidence>
<dbReference type="Gene3D" id="3.40.50.300">
    <property type="entry name" value="P-loop containing nucleotide triphosphate hydrolases"/>
    <property type="match status" value="1"/>
</dbReference>
<evidence type="ECO:0000259" key="15">
    <source>
        <dbReference type="SMART" id="SM00382"/>
    </source>
</evidence>
<dbReference type="SMART" id="SM00382">
    <property type="entry name" value="AAA"/>
    <property type="match status" value="1"/>
</dbReference>
<dbReference type="STRING" id="576137.A0A1L7XQ83"/>
<evidence type="ECO:0000313" key="18">
    <source>
        <dbReference type="Proteomes" id="UP000184330"/>
    </source>
</evidence>
<dbReference type="OrthoDB" id="10251412at2759"/>
<evidence type="ECO:0000256" key="8">
    <source>
        <dbReference type="ARBA" id="ARBA00022989"/>
    </source>
</evidence>
<comment type="similarity">
    <text evidence="2">Belongs to the AAA ATPase family. BCS1 subfamily.</text>
</comment>
<evidence type="ECO:0000256" key="14">
    <source>
        <dbReference type="SAM" id="Phobius"/>
    </source>
</evidence>
<evidence type="ECO:0000256" key="9">
    <source>
        <dbReference type="ARBA" id="ARBA00023128"/>
    </source>
</evidence>
<dbReference type="PANTHER" id="PTHR23070">
    <property type="entry name" value="BCS1 AAA-TYPE ATPASE"/>
    <property type="match status" value="1"/>
</dbReference>
<evidence type="ECO:0000313" key="17">
    <source>
        <dbReference type="EMBL" id="CZR67190.1"/>
    </source>
</evidence>